<dbReference type="Proteomes" id="UP000729733">
    <property type="component" value="Unassembled WGS sequence"/>
</dbReference>
<name>A0A964BR70_9CYAN</name>
<keyword evidence="2" id="KW-1185">Reference proteome</keyword>
<gene>
    <name evidence="1" type="ORF">I4641_06800</name>
</gene>
<evidence type="ECO:0000313" key="2">
    <source>
        <dbReference type="Proteomes" id="UP000729733"/>
    </source>
</evidence>
<dbReference type="AlphaFoldDB" id="A0A964BR70"/>
<dbReference type="RefSeq" id="WP_229639723.1">
    <property type="nucleotide sequence ID" value="NZ_JADWDC010000011.1"/>
</dbReference>
<protein>
    <submittedName>
        <fullName evidence="1">Uncharacterized protein</fullName>
    </submittedName>
</protein>
<sequence length="57" mass="6490">MNNLTIQQFCQLETLKTDLNPLIKSNCEYNEEIEGNLSVLKLTNPEGEVIQELIVVL</sequence>
<reference evidence="1" key="1">
    <citation type="journal article" date="2021" name="Antonie Van Leeuwenhoek">
        <title>Draft genome and description of Waterburya agarophytonicola gen. nov. sp. nov. (Pleurocapsales, Cyanobacteria): a seaweed symbiont.</title>
        <authorList>
            <person name="Bonthond G."/>
            <person name="Shalygin S."/>
            <person name="Bayer T."/>
            <person name="Weinberger F."/>
        </authorList>
    </citation>
    <scope>NUCLEOTIDE SEQUENCE</scope>
    <source>
        <strain evidence="1">KI4</strain>
    </source>
</reference>
<organism evidence="1 2">
    <name type="scientific">Waterburya agarophytonicola KI4</name>
    <dbReference type="NCBI Taxonomy" id="2874699"/>
    <lineage>
        <taxon>Bacteria</taxon>
        <taxon>Bacillati</taxon>
        <taxon>Cyanobacteriota</taxon>
        <taxon>Cyanophyceae</taxon>
        <taxon>Pleurocapsales</taxon>
        <taxon>Hyellaceae</taxon>
        <taxon>Waterburya</taxon>
        <taxon>Waterburya agarophytonicola</taxon>
    </lineage>
</organism>
<proteinExistence type="predicted"/>
<evidence type="ECO:0000313" key="1">
    <source>
        <dbReference type="EMBL" id="MCC0176686.1"/>
    </source>
</evidence>
<dbReference type="EMBL" id="JADWDC010000011">
    <property type="protein sequence ID" value="MCC0176686.1"/>
    <property type="molecule type" value="Genomic_DNA"/>
</dbReference>
<accession>A0A964BR70</accession>
<comment type="caution">
    <text evidence="1">The sequence shown here is derived from an EMBL/GenBank/DDBJ whole genome shotgun (WGS) entry which is preliminary data.</text>
</comment>